<dbReference type="AlphaFoldDB" id="A0A6B0GT69"/>
<proteinExistence type="predicted"/>
<organism evidence="1 2">
    <name type="scientific">Halomarina oriensis</name>
    <dbReference type="NCBI Taxonomy" id="671145"/>
    <lineage>
        <taxon>Archaea</taxon>
        <taxon>Methanobacteriati</taxon>
        <taxon>Methanobacteriota</taxon>
        <taxon>Stenosarchaea group</taxon>
        <taxon>Halobacteria</taxon>
        <taxon>Halobacteriales</taxon>
        <taxon>Natronomonadaceae</taxon>
        <taxon>Halomarina</taxon>
    </lineage>
</organism>
<dbReference type="EMBL" id="WSZK01000036">
    <property type="protein sequence ID" value="MWG36557.1"/>
    <property type="molecule type" value="Genomic_DNA"/>
</dbReference>
<comment type="caution">
    <text evidence="1">The sequence shown here is derived from an EMBL/GenBank/DDBJ whole genome shotgun (WGS) entry which is preliminary data.</text>
</comment>
<sequence length="77" mass="7968">MSDATCELPTAALGKLSQACETASDAVGGFHVVAGVHPSPCDTCGSAAVRVLDVMNVRNNTDSPQRVCGFCGDWRGR</sequence>
<reference evidence="1 2" key="1">
    <citation type="submission" date="2019-12" db="EMBL/GenBank/DDBJ databases">
        <title>Halocatena pleomorpha gen. nov. sp. nov., an extremely halophilic archaeon of family Halobacteriaceae isolated from saltpan soil.</title>
        <authorList>
            <person name="Pal Y."/>
            <person name="Verma A."/>
            <person name="Krishnamurthi S."/>
            <person name="Kumar P."/>
        </authorList>
    </citation>
    <scope>NUCLEOTIDE SEQUENCE [LARGE SCALE GENOMIC DNA]</scope>
    <source>
        <strain evidence="1 2">JCM 16495</strain>
    </source>
</reference>
<protein>
    <submittedName>
        <fullName evidence="1">Uncharacterized protein</fullName>
    </submittedName>
</protein>
<name>A0A6B0GT69_9EURY</name>
<accession>A0A6B0GT69</accession>
<keyword evidence="2" id="KW-1185">Reference proteome</keyword>
<dbReference type="Proteomes" id="UP000451471">
    <property type="component" value="Unassembled WGS sequence"/>
</dbReference>
<evidence type="ECO:0000313" key="2">
    <source>
        <dbReference type="Proteomes" id="UP000451471"/>
    </source>
</evidence>
<gene>
    <name evidence="1" type="ORF">GQS65_19040</name>
</gene>
<evidence type="ECO:0000313" key="1">
    <source>
        <dbReference type="EMBL" id="MWG36557.1"/>
    </source>
</evidence>